<evidence type="ECO:0000256" key="4">
    <source>
        <dbReference type="ARBA" id="ARBA00022989"/>
    </source>
</evidence>
<keyword evidence="2" id="KW-0812">Transmembrane</keyword>
<keyword evidence="6 7" id="KW-0456">Lyase</keyword>
<keyword evidence="5" id="KW-0472">Membrane</keyword>
<comment type="subcellular location">
    <subcellularLocation>
        <location evidence="1">Membrane</location>
    </subcellularLocation>
</comment>
<evidence type="ECO:0000313" key="10">
    <source>
        <dbReference type="Proteomes" id="UP001164746"/>
    </source>
</evidence>
<evidence type="ECO:0000259" key="8">
    <source>
        <dbReference type="PROSITE" id="PS50125"/>
    </source>
</evidence>
<accession>A0ABY7FVB9</accession>
<sequence length="397" mass="45680">MHLIKLKKILLKISMFIKKCCQQTLLFQYMQWQRRKLLWNEDWIIPPDKITEDAIEEAKYQQLRSIVYVAPELQSENGVKASMEGDDEDVFSLKFPWRPALPDFHPDKWENKEDRCPSPVPYNELIMQCWDTSPASRPTFERVRAAIRKINPSKLSAVDLMMNMVCCRNRWLMTSDKENSLKQSSMMLVPFTSVVGLLNKLYITFDEIIDKYDVYKVETIGDAYMVVSGLPIYTEHHARECANMAIDLIKASKTFVIPHMPDEPLKLRIGLHSGPVCAGVVGLKMPRYCLFGDTVNTSSRMESNSEAYKIHISTPCYEFLAPYGFFNIEKRGVIAVKVKFNNRIVAIFCCVHEISKNPSIESAITQKLNKILSCKPTSKANQLVSVFTNYEMFSNKI</sequence>
<dbReference type="PANTHER" id="PTHR11920">
    <property type="entry name" value="GUANYLYL CYCLASE"/>
    <property type="match status" value="1"/>
</dbReference>
<proteinExistence type="inferred from homology"/>
<dbReference type="SUPFAM" id="SSF55073">
    <property type="entry name" value="Nucleotide cyclase"/>
    <property type="match status" value="1"/>
</dbReference>
<evidence type="ECO:0000256" key="5">
    <source>
        <dbReference type="ARBA" id="ARBA00023136"/>
    </source>
</evidence>
<dbReference type="PANTHER" id="PTHR11920:SF507">
    <property type="entry name" value="GUANYLATE CYCLASE"/>
    <property type="match status" value="1"/>
</dbReference>
<comment type="similarity">
    <text evidence="7">Belongs to the adenylyl cyclase class-4/guanylyl cyclase family.</text>
</comment>
<dbReference type="PROSITE" id="PS50125">
    <property type="entry name" value="GUANYLATE_CYCLASE_2"/>
    <property type="match status" value="1"/>
</dbReference>
<feature type="domain" description="Guanylate cyclase" evidence="8">
    <location>
        <begin position="171"/>
        <end position="302"/>
    </location>
</feature>
<dbReference type="InterPro" id="IPR029787">
    <property type="entry name" value="Nucleotide_cyclase"/>
</dbReference>
<evidence type="ECO:0000256" key="6">
    <source>
        <dbReference type="ARBA" id="ARBA00023239"/>
    </source>
</evidence>
<protein>
    <submittedName>
        <fullName evidence="9">ANPRA-like protein</fullName>
    </submittedName>
</protein>
<dbReference type="InterPro" id="IPR018297">
    <property type="entry name" value="A/G_cyclase_CS"/>
</dbReference>
<dbReference type="EMBL" id="CP111024">
    <property type="protein sequence ID" value="WAR24781.1"/>
    <property type="molecule type" value="Genomic_DNA"/>
</dbReference>
<dbReference type="InterPro" id="IPR001054">
    <property type="entry name" value="A/G_cyclase"/>
</dbReference>
<evidence type="ECO:0000313" key="9">
    <source>
        <dbReference type="EMBL" id="WAR24781.1"/>
    </source>
</evidence>
<organism evidence="9 10">
    <name type="scientific">Mya arenaria</name>
    <name type="common">Soft-shell clam</name>
    <dbReference type="NCBI Taxonomy" id="6604"/>
    <lineage>
        <taxon>Eukaryota</taxon>
        <taxon>Metazoa</taxon>
        <taxon>Spiralia</taxon>
        <taxon>Lophotrochozoa</taxon>
        <taxon>Mollusca</taxon>
        <taxon>Bivalvia</taxon>
        <taxon>Autobranchia</taxon>
        <taxon>Heteroconchia</taxon>
        <taxon>Euheterodonta</taxon>
        <taxon>Imparidentia</taxon>
        <taxon>Neoheterodontei</taxon>
        <taxon>Myida</taxon>
        <taxon>Myoidea</taxon>
        <taxon>Myidae</taxon>
        <taxon>Mya</taxon>
    </lineage>
</organism>
<keyword evidence="4" id="KW-1133">Transmembrane helix</keyword>
<dbReference type="SMART" id="SM00044">
    <property type="entry name" value="CYCc"/>
    <property type="match status" value="1"/>
</dbReference>
<evidence type="ECO:0000256" key="2">
    <source>
        <dbReference type="ARBA" id="ARBA00022692"/>
    </source>
</evidence>
<dbReference type="Gene3D" id="1.10.510.10">
    <property type="entry name" value="Transferase(Phosphotransferase) domain 1"/>
    <property type="match status" value="1"/>
</dbReference>
<name>A0ABY7FVB9_MYAAR</name>
<dbReference type="PROSITE" id="PS00452">
    <property type="entry name" value="GUANYLATE_CYCLASE_1"/>
    <property type="match status" value="1"/>
</dbReference>
<keyword evidence="10" id="KW-1185">Reference proteome</keyword>
<gene>
    <name evidence="9" type="ORF">MAR_038450</name>
</gene>
<dbReference type="CDD" id="cd07302">
    <property type="entry name" value="CHD"/>
    <property type="match status" value="1"/>
</dbReference>
<dbReference type="Pfam" id="PF00211">
    <property type="entry name" value="Guanylate_cyc"/>
    <property type="match status" value="1"/>
</dbReference>
<dbReference type="Gene3D" id="3.30.70.1230">
    <property type="entry name" value="Nucleotide cyclase"/>
    <property type="match status" value="1"/>
</dbReference>
<evidence type="ECO:0000256" key="7">
    <source>
        <dbReference type="RuleBase" id="RU000405"/>
    </source>
</evidence>
<dbReference type="InterPro" id="IPR050401">
    <property type="entry name" value="Cyclic_nucleotide_synthase"/>
</dbReference>
<reference evidence="9" key="1">
    <citation type="submission" date="2022-11" db="EMBL/GenBank/DDBJ databases">
        <title>Centuries of genome instability and evolution in soft-shell clam transmissible cancer (bioRxiv).</title>
        <authorList>
            <person name="Hart S.F.M."/>
            <person name="Yonemitsu M.A."/>
            <person name="Giersch R.M."/>
            <person name="Beal B.F."/>
            <person name="Arriagada G."/>
            <person name="Davis B.W."/>
            <person name="Ostrander E.A."/>
            <person name="Goff S.P."/>
            <person name="Metzger M.J."/>
        </authorList>
    </citation>
    <scope>NUCLEOTIDE SEQUENCE</scope>
    <source>
        <strain evidence="9">MELC-2E11</strain>
        <tissue evidence="9">Siphon/mantle</tissue>
    </source>
</reference>
<evidence type="ECO:0000256" key="3">
    <source>
        <dbReference type="ARBA" id="ARBA00022741"/>
    </source>
</evidence>
<dbReference type="Proteomes" id="UP001164746">
    <property type="component" value="Chromosome 13"/>
</dbReference>
<keyword evidence="3" id="KW-0547">Nucleotide-binding</keyword>
<evidence type="ECO:0000256" key="1">
    <source>
        <dbReference type="ARBA" id="ARBA00004370"/>
    </source>
</evidence>